<sequence length="55" mass="6400">MPLVVAFTGIVQFFLDRRRYRIRIRAAENMHFESEFSPGFAIGRVADPILEWLGC</sequence>
<reference evidence="1 2" key="1">
    <citation type="submission" date="2019-02" db="EMBL/GenBank/DDBJ databases">
        <title>Deep-cultivation of Planctomycetes and their phenomic and genomic characterization uncovers novel biology.</title>
        <authorList>
            <person name="Wiegand S."/>
            <person name="Jogler M."/>
            <person name="Boedeker C."/>
            <person name="Pinto D."/>
            <person name="Vollmers J."/>
            <person name="Rivas-Marin E."/>
            <person name="Kohn T."/>
            <person name="Peeters S.H."/>
            <person name="Heuer A."/>
            <person name="Rast P."/>
            <person name="Oberbeckmann S."/>
            <person name="Bunk B."/>
            <person name="Jeske O."/>
            <person name="Meyerdierks A."/>
            <person name="Storesund J.E."/>
            <person name="Kallscheuer N."/>
            <person name="Luecker S."/>
            <person name="Lage O.M."/>
            <person name="Pohl T."/>
            <person name="Merkel B.J."/>
            <person name="Hornburger P."/>
            <person name="Mueller R.-W."/>
            <person name="Bruemmer F."/>
            <person name="Labrenz M."/>
            <person name="Spormann A.M."/>
            <person name="Op Den Camp H."/>
            <person name="Overmann J."/>
            <person name="Amann R."/>
            <person name="Jetten M.S.M."/>
            <person name="Mascher T."/>
            <person name="Medema M.H."/>
            <person name="Devos D.P."/>
            <person name="Kaster A.-K."/>
            <person name="Ovreas L."/>
            <person name="Rohde M."/>
            <person name="Galperin M.Y."/>
            <person name="Jogler C."/>
        </authorList>
    </citation>
    <scope>NUCLEOTIDE SEQUENCE [LARGE SCALE GENOMIC DNA]</scope>
    <source>
        <strain evidence="1 2">Poly51</strain>
    </source>
</reference>
<evidence type="ECO:0000313" key="2">
    <source>
        <dbReference type="Proteomes" id="UP000318288"/>
    </source>
</evidence>
<dbReference type="AlphaFoldDB" id="A0A5C6E553"/>
<name>A0A5C6E553_9BACT</name>
<organism evidence="1 2">
    <name type="scientific">Rubripirellula tenax</name>
    <dbReference type="NCBI Taxonomy" id="2528015"/>
    <lineage>
        <taxon>Bacteria</taxon>
        <taxon>Pseudomonadati</taxon>
        <taxon>Planctomycetota</taxon>
        <taxon>Planctomycetia</taxon>
        <taxon>Pirellulales</taxon>
        <taxon>Pirellulaceae</taxon>
        <taxon>Rubripirellula</taxon>
    </lineage>
</organism>
<accession>A0A5C6E553</accession>
<keyword evidence="2" id="KW-1185">Reference proteome</keyword>
<dbReference type="EMBL" id="SJPW01000009">
    <property type="protein sequence ID" value="TWU44813.1"/>
    <property type="molecule type" value="Genomic_DNA"/>
</dbReference>
<gene>
    <name evidence="1" type="ORF">Poly51_58790</name>
</gene>
<dbReference type="Proteomes" id="UP000318288">
    <property type="component" value="Unassembled WGS sequence"/>
</dbReference>
<comment type="caution">
    <text evidence="1">The sequence shown here is derived from an EMBL/GenBank/DDBJ whole genome shotgun (WGS) entry which is preliminary data.</text>
</comment>
<evidence type="ECO:0000313" key="1">
    <source>
        <dbReference type="EMBL" id="TWU44813.1"/>
    </source>
</evidence>
<protein>
    <submittedName>
        <fullName evidence="1">Uncharacterized protein</fullName>
    </submittedName>
</protein>
<proteinExistence type="predicted"/>